<organism evidence="3 4">
    <name type="scientific">Penicillium thymicola</name>
    <dbReference type="NCBI Taxonomy" id="293382"/>
    <lineage>
        <taxon>Eukaryota</taxon>
        <taxon>Fungi</taxon>
        <taxon>Dikarya</taxon>
        <taxon>Ascomycota</taxon>
        <taxon>Pezizomycotina</taxon>
        <taxon>Eurotiomycetes</taxon>
        <taxon>Eurotiomycetidae</taxon>
        <taxon>Eurotiales</taxon>
        <taxon>Aspergillaceae</taxon>
        <taxon>Penicillium</taxon>
    </lineage>
</organism>
<evidence type="ECO:0000259" key="2">
    <source>
        <dbReference type="Pfam" id="PF13391"/>
    </source>
</evidence>
<feature type="region of interest" description="Disordered" evidence="1">
    <location>
        <begin position="304"/>
        <end position="416"/>
    </location>
</feature>
<evidence type="ECO:0000313" key="3">
    <source>
        <dbReference type="EMBL" id="KAJ9480760.1"/>
    </source>
</evidence>
<dbReference type="AlphaFoldDB" id="A0AAI9T4U9"/>
<keyword evidence="4" id="KW-1185">Reference proteome</keyword>
<feature type="compositionally biased region" description="Polar residues" evidence="1">
    <location>
        <begin position="375"/>
        <end position="388"/>
    </location>
</feature>
<gene>
    <name evidence="3" type="ORF">VN97_g12771</name>
</gene>
<dbReference type="EMBL" id="LACB01001109">
    <property type="protein sequence ID" value="KAJ9480760.1"/>
    <property type="molecule type" value="Genomic_DNA"/>
</dbReference>
<name>A0AAI9T4U9_PENTH</name>
<dbReference type="InterPro" id="IPR003615">
    <property type="entry name" value="HNH_nuc"/>
</dbReference>
<comment type="caution">
    <text evidence="3">The sequence shown here is derived from an EMBL/GenBank/DDBJ whole genome shotgun (WGS) entry which is preliminary data.</text>
</comment>
<accession>A0AAI9T4U9</accession>
<protein>
    <recommendedName>
        <fullName evidence="2">HNH nuclease domain-containing protein</fullName>
    </recommendedName>
</protein>
<feature type="domain" description="HNH nuclease" evidence="2">
    <location>
        <begin position="151"/>
        <end position="217"/>
    </location>
</feature>
<feature type="compositionally biased region" description="Polar residues" evidence="1">
    <location>
        <begin position="398"/>
        <end position="416"/>
    </location>
</feature>
<sequence length="416" mass="47013">MMNKQTITPSISPPLFLKPRHQPLDNAAQTAPLVFFLHPGYADSHNILLTLPAFDTGGVHHGTAHTACAILTNCRWDGFLSLSRNGPRLSAGPDDVLPHGRYYFCIEDDEKYPVVPTFDHFRCPVSLPSLYSSAPIVTSSADDAIRRDIRCRITASALPNETAHIIPAAQSDWWQRNSMFLHTVNPGQGIDTRCADNTILLRRDLHKMWDDHKFAIVPKAGKWVVHVLWNSSVVEIQERYHNLELQPLAGVSRHFFLCRFALAVFSNSPFLSQRVPRKLILVDYEGLAEVQVRDMTPDEYQRKFSTLSTRANSRSQSPKKRSRSAPRNEVDDGSVPEEPDSEDHDEEEEEDRGRSRKRKSLTQADKEFLLFDDLTNATTRVTQESRSASPCRKRRRTSGSSHLLRTPPRSTSPAGL</sequence>
<evidence type="ECO:0000256" key="1">
    <source>
        <dbReference type="SAM" id="MobiDB-lite"/>
    </source>
</evidence>
<dbReference type="Proteomes" id="UP001227192">
    <property type="component" value="Unassembled WGS sequence"/>
</dbReference>
<dbReference type="Pfam" id="PF13391">
    <property type="entry name" value="HNH_2"/>
    <property type="match status" value="1"/>
</dbReference>
<evidence type="ECO:0000313" key="4">
    <source>
        <dbReference type="Proteomes" id="UP001227192"/>
    </source>
</evidence>
<reference evidence="3" key="2">
    <citation type="journal article" date="2016" name="Fungal Biol.">
        <title>Ochratoxin A production by Penicillium thymicola.</title>
        <authorList>
            <person name="Nguyen H.D.T."/>
            <person name="McMullin D.R."/>
            <person name="Ponomareva E."/>
            <person name="Riley R."/>
            <person name="Pomraning K.R."/>
            <person name="Baker S.E."/>
            <person name="Seifert K.A."/>
        </authorList>
    </citation>
    <scope>NUCLEOTIDE SEQUENCE</scope>
    <source>
        <strain evidence="3">DAOM 180753</strain>
    </source>
</reference>
<proteinExistence type="predicted"/>
<reference evidence="3" key="1">
    <citation type="submission" date="2015-06" db="EMBL/GenBank/DDBJ databases">
        <authorList>
            <person name="Nguyen H."/>
        </authorList>
    </citation>
    <scope>NUCLEOTIDE SEQUENCE</scope>
    <source>
        <strain evidence="3">DAOM 180753</strain>
    </source>
</reference>
<feature type="compositionally biased region" description="Acidic residues" evidence="1">
    <location>
        <begin position="331"/>
        <end position="350"/>
    </location>
</feature>